<dbReference type="PROSITE" id="PS51257">
    <property type="entry name" value="PROKAR_LIPOPROTEIN"/>
    <property type="match status" value="1"/>
</dbReference>
<dbReference type="PANTHER" id="PTHR24171">
    <property type="entry name" value="ANKYRIN REPEAT DOMAIN-CONTAINING PROTEIN 39-RELATED"/>
    <property type="match status" value="1"/>
</dbReference>
<evidence type="ECO:0000313" key="5">
    <source>
        <dbReference type="Proteomes" id="UP000706926"/>
    </source>
</evidence>
<keyword evidence="2 3" id="KW-0040">ANK repeat</keyword>
<dbReference type="InterPro" id="IPR002110">
    <property type="entry name" value="Ankyrin_rpt"/>
</dbReference>
<dbReference type="RefSeq" id="WP_210095010.1">
    <property type="nucleotide sequence ID" value="NZ_BOSA01000002.1"/>
</dbReference>
<feature type="repeat" description="ANK" evidence="3">
    <location>
        <begin position="162"/>
        <end position="199"/>
    </location>
</feature>
<name>A0ABS4FD67_9BACL</name>
<dbReference type="SUPFAM" id="SSF48403">
    <property type="entry name" value="Ankyrin repeat"/>
    <property type="match status" value="1"/>
</dbReference>
<evidence type="ECO:0000256" key="2">
    <source>
        <dbReference type="ARBA" id="ARBA00023043"/>
    </source>
</evidence>
<dbReference type="PRINTS" id="PR01415">
    <property type="entry name" value="ANKYRIN"/>
</dbReference>
<dbReference type="PROSITE" id="PS50297">
    <property type="entry name" value="ANK_REP_REGION"/>
    <property type="match status" value="1"/>
</dbReference>
<dbReference type="Proteomes" id="UP000706926">
    <property type="component" value="Unassembled WGS sequence"/>
</dbReference>
<proteinExistence type="predicted"/>
<keyword evidence="1" id="KW-0677">Repeat</keyword>
<dbReference type="EMBL" id="JAGGKI010000008">
    <property type="protein sequence ID" value="MBP1894202.1"/>
    <property type="molecule type" value="Genomic_DNA"/>
</dbReference>
<dbReference type="SMART" id="SM00248">
    <property type="entry name" value="ANK"/>
    <property type="match status" value="5"/>
</dbReference>
<reference evidence="4 5" key="1">
    <citation type="submission" date="2021-03" db="EMBL/GenBank/DDBJ databases">
        <title>Genomic Encyclopedia of Type Strains, Phase IV (KMG-IV): sequencing the most valuable type-strain genomes for metagenomic binning, comparative biology and taxonomic classification.</title>
        <authorList>
            <person name="Goeker M."/>
        </authorList>
    </citation>
    <scope>NUCLEOTIDE SEQUENCE [LARGE SCALE GENOMIC DNA]</scope>
    <source>
        <strain evidence="4 5">DSM 15596</strain>
    </source>
</reference>
<dbReference type="InterPro" id="IPR036770">
    <property type="entry name" value="Ankyrin_rpt-contain_sf"/>
</dbReference>
<evidence type="ECO:0000256" key="3">
    <source>
        <dbReference type="PROSITE-ProRule" id="PRU00023"/>
    </source>
</evidence>
<dbReference type="GeneID" id="95405252"/>
<feature type="repeat" description="ANK" evidence="3">
    <location>
        <begin position="62"/>
        <end position="94"/>
    </location>
</feature>
<gene>
    <name evidence="4" type="ORF">J2Z18_003305</name>
</gene>
<dbReference type="PROSITE" id="PS50088">
    <property type="entry name" value="ANK_REPEAT"/>
    <property type="match status" value="2"/>
</dbReference>
<dbReference type="Pfam" id="PF12796">
    <property type="entry name" value="Ank_2"/>
    <property type="match status" value="2"/>
</dbReference>
<comment type="caution">
    <text evidence="4">The sequence shown here is derived from an EMBL/GenBank/DDBJ whole genome shotgun (WGS) entry which is preliminary data.</text>
</comment>
<evidence type="ECO:0000256" key="1">
    <source>
        <dbReference type="ARBA" id="ARBA00022737"/>
    </source>
</evidence>
<protein>
    <submittedName>
        <fullName evidence="4">Ankyrin repeat protein</fullName>
    </submittedName>
</protein>
<keyword evidence="5" id="KW-1185">Reference proteome</keyword>
<sequence length="226" mass="24504">MRLVIAMVLVVVLSACQSEPKKGEAEDMNMNQSLIEHAEQGNTERVKELLQAGAAINATDEAGRTAVMAAAYNNHIETVQLLIEEGADIDIRDRNLNNVFLYAGAEGQLEILRLAIAAGADPTLTNRFGGTALIPASERGHVEIVRELLTRTDVDVNHVNNLDWTALLEAIILGDGGERHQEIVKLLIEHGADIHLADGNGVSPLRHAQERGFKEIERILLEAAGS</sequence>
<evidence type="ECO:0000313" key="4">
    <source>
        <dbReference type="EMBL" id="MBP1894202.1"/>
    </source>
</evidence>
<accession>A0ABS4FD67</accession>
<dbReference type="Gene3D" id="1.25.40.20">
    <property type="entry name" value="Ankyrin repeat-containing domain"/>
    <property type="match status" value="2"/>
</dbReference>
<organism evidence="4 5">
    <name type="scientific">Paenibacillus lactis</name>
    <dbReference type="NCBI Taxonomy" id="228574"/>
    <lineage>
        <taxon>Bacteria</taxon>
        <taxon>Bacillati</taxon>
        <taxon>Bacillota</taxon>
        <taxon>Bacilli</taxon>
        <taxon>Bacillales</taxon>
        <taxon>Paenibacillaceae</taxon>
        <taxon>Paenibacillus</taxon>
    </lineage>
</organism>